<proteinExistence type="predicted"/>
<evidence type="ECO:0000313" key="3">
    <source>
        <dbReference type="Proteomes" id="UP000035050"/>
    </source>
</evidence>
<sequence length="118" mass="12805">MQLYSVRRLNSDVGIGSLNRAANRSRVTTTFASTSNATRPGHDAFRTDVTGVRPYGDPPPPYALPGQRPEVLPPGPPPAYSAEDAWRSHCVRPSAPPLDDERATIARYLDAGHPRSDV</sequence>
<dbReference type="KEGG" id="pox:MB84_05285"/>
<protein>
    <submittedName>
        <fullName evidence="2">Uncharacterized protein</fullName>
    </submittedName>
</protein>
<organism evidence="2 3">
    <name type="scientific">Pandoraea oxalativorans</name>
    <dbReference type="NCBI Taxonomy" id="573737"/>
    <lineage>
        <taxon>Bacteria</taxon>
        <taxon>Pseudomonadati</taxon>
        <taxon>Pseudomonadota</taxon>
        <taxon>Betaproteobacteria</taxon>
        <taxon>Burkholderiales</taxon>
        <taxon>Burkholderiaceae</taxon>
        <taxon>Pandoraea</taxon>
    </lineage>
</organism>
<name>A0A0E3U5B0_9BURK</name>
<evidence type="ECO:0000256" key="1">
    <source>
        <dbReference type="SAM" id="MobiDB-lite"/>
    </source>
</evidence>
<reference evidence="2" key="1">
    <citation type="submission" date="2016-06" db="EMBL/GenBank/DDBJ databases">
        <title>Pandoraea oxalativorans DSM 23570 Genome Sequencing.</title>
        <authorList>
            <person name="Ee R."/>
            <person name="Lim Y.-L."/>
            <person name="Yong D."/>
            <person name="Yin W.-F."/>
            <person name="Chan K.-G."/>
        </authorList>
    </citation>
    <scope>NUCLEOTIDE SEQUENCE</scope>
    <source>
        <strain evidence="2">DSM 23570</strain>
    </source>
</reference>
<dbReference type="EMBL" id="CP011253">
    <property type="protein sequence ID" value="AKC69004.1"/>
    <property type="molecule type" value="Genomic_DNA"/>
</dbReference>
<dbReference type="HOGENOM" id="CLU_2070795_0_0_4"/>
<accession>A0A0E3U5B0</accession>
<feature type="region of interest" description="Disordered" evidence="1">
    <location>
        <begin position="32"/>
        <end position="83"/>
    </location>
</feature>
<gene>
    <name evidence="2" type="ORF">MB84_05285</name>
</gene>
<evidence type="ECO:0000313" key="2">
    <source>
        <dbReference type="EMBL" id="AKC69004.1"/>
    </source>
</evidence>
<dbReference type="AlphaFoldDB" id="A0A0E3U5B0"/>
<keyword evidence="3" id="KW-1185">Reference proteome</keyword>
<dbReference type="Proteomes" id="UP000035050">
    <property type="component" value="Chromosome"/>
</dbReference>
<dbReference type="PATRIC" id="fig|573737.6.peg.1864"/>